<reference evidence="2" key="1">
    <citation type="journal article" date="2020" name="Fungal Divers.">
        <title>Resolving the Mortierellaceae phylogeny through synthesis of multi-gene phylogenetics and phylogenomics.</title>
        <authorList>
            <person name="Vandepol N."/>
            <person name="Liber J."/>
            <person name="Desiro A."/>
            <person name="Na H."/>
            <person name="Kennedy M."/>
            <person name="Barry K."/>
            <person name="Grigoriev I.V."/>
            <person name="Miller A.N."/>
            <person name="O'Donnell K."/>
            <person name="Stajich J.E."/>
            <person name="Bonito G."/>
        </authorList>
    </citation>
    <scope>NUCLEOTIDE SEQUENCE</scope>
    <source>
        <strain evidence="2">NRRL 2591</strain>
    </source>
</reference>
<protein>
    <submittedName>
        <fullName evidence="2">Uncharacterized protein</fullName>
    </submittedName>
</protein>
<feature type="compositionally biased region" description="Basic and acidic residues" evidence="1">
    <location>
        <begin position="469"/>
        <end position="487"/>
    </location>
</feature>
<feature type="compositionally biased region" description="Polar residues" evidence="1">
    <location>
        <begin position="91"/>
        <end position="103"/>
    </location>
</feature>
<dbReference type="Proteomes" id="UP000723463">
    <property type="component" value="Unassembled WGS sequence"/>
</dbReference>
<dbReference type="EMBL" id="JAAAXW010000025">
    <property type="protein sequence ID" value="KAF9548854.1"/>
    <property type="molecule type" value="Genomic_DNA"/>
</dbReference>
<comment type="caution">
    <text evidence="2">The sequence shown here is derived from an EMBL/GenBank/DDBJ whole genome shotgun (WGS) entry which is preliminary data.</text>
</comment>
<feature type="compositionally biased region" description="Low complexity" evidence="1">
    <location>
        <begin position="171"/>
        <end position="185"/>
    </location>
</feature>
<feature type="compositionally biased region" description="Low complexity" evidence="1">
    <location>
        <begin position="108"/>
        <end position="134"/>
    </location>
</feature>
<feature type="compositionally biased region" description="Basic residues" evidence="1">
    <location>
        <begin position="319"/>
        <end position="331"/>
    </location>
</feature>
<dbReference type="AlphaFoldDB" id="A0A9P6FEB3"/>
<feature type="compositionally biased region" description="Low complexity" evidence="1">
    <location>
        <begin position="15"/>
        <end position="42"/>
    </location>
</feature>
<keyword evidence="3" id="KW-1185">Reference proteome</keyword>
<feature type="compositionally biased region" description="Low complexity" evidence="1">
    <location>
        <begin position="147"/>
        <end position="160"/>
    </location>
</feature>
<evidence type="ECO:0000256" key="1">
    <source>
        <dbReference type="SAM" id="MobiDB-lite"/>
    </source>
</evidence>
<evidence type="ECO:0000313" key="3">
    <source>
        <dbReference type="Proteomes" id="UP000723463"/>
    </source>
</evidence>
<feature type="compositionally biased region" description="Low complexity" evidence="1">
    <location>
        <begin position="357"/>
        <end position="385"/>
    </location>
</feature>
<feature type="region of interest" description="Disordered" evidence="1">
    <location>
        <begin position="311"/>
        <end position="343"/>
    </location>
</feature>
<proteinExistence type="predicted"/>
<feature type="compositionally biased region" description="Low complexity" evidence="1">
    <location>
        <begin position="54"/>
        <end position="66"/>
    </location>
</feature>
<name>A0A9P6FEB3_9FUNG</name>
<feature type="compositionally biased region" description="Polar residues" evidence="1">
    <location>
        <begin position="136"/>
        <end position="146"/>
    </location>
</feature>
<evidence type="ECO:0000313" key="2">
    <source>
        <dbReference type="EMBL" id="KAF9548854.1"/>
    </source>
</evidence>
<feature type="region of interest" description="Disordered" evidence="1">
    <location>
        <begin position="1"/>
        <end position="201"/>
    </location>
</feature>
<feature type="region of interest" description="Disordered" evidence="1">
    <location>
        <begin position="355"/>
        <end position="428"/>
    </location>
</feature>
<feature type="region of interest" description="Disordered" evidence="1">
    <location>
        <begin position="459"/>
        <end position="487"/>
    </location>
</feature>
<organism evidence="2 3">
    <name type="scientific">Mortierella hygrophila</name>
    <dbReference type="NCBI Taxonomy" id="979708"/>
    <lineage>
        <taxon>Eukaryota</taxon>
        <taxon>Fungi</taxon>
        <taxon>Fungi incertae sedis</taxon>
        <taxon>Mucoromycota</taxon>
        <taxon>Mortierellomycotina</taxon>
        <taxon>Mortierellomycetes</taxon>
        <taxon>Mortierellales</taxon>
        <taxon>Mortierellaceae</taxon>
        <taxon>Mortierella</taxon>
    </lineage>
</organism>
<sequence length="520" mass="56323">MSTFQNNHNNSGRGSFSSNCSTPSLSSRLSNSSLHSQYSSASDRSLSCSPGPSTPSDLSSRSPSVSYERLQNHNGKQHNSKPNLPLALPASFSSFQHRYSSNGVHPFQQSPSSSQSTVQQYHHSYHGSSSIPHPATASSRQPPANNAQSQHQYQGQAQAATVSSPRDGIYPSSSPSSPSPMSSLSRDQEYHHYHHHRRPTPTAAEHYYHAAAASSTPLHHHHHRASPVSSPYGTTTSSSNGCGSGDYFSRPPTSPSAYHPLATPTTPSTAVVVESSSHGHGRSGLMTPTLPSISTLVAGAISSPLTPMSPMTPLPISARPHHHLSHFHHHPSSPAPSTTGSTRHSMSMRMILDDDYSSPQMSRSPSVSSDRSSASASVFSPESSPYLGHIHHLHRRPDTPESSSSPTTASTPLVGSAPTSTPTSSSASQLLLCPVCSRAFKPSKNQNCNLRRHLKNVHNMSPTMHPRKCKWDSLPDGRVKDDKDRKERTRKSKRLWARKFRLRRKVEEAAVVLSMLSQAM</sequence>
<feature type="region of interest" description="Disordered" evidence="1">
    <location>
        <begin position="214"/>
        <end position="287"/>
    </location>
</feature>
<feature type="compositionally biased region" description="Low complexity" evidence="1">
    <location>
        <begin position="400"/>
        <end position="428"/>
    </location>
</feature>
<feature type="compositionally biased region" description="Low complexity" evidence="1">
    <location>
        <begin position="262"/>
        <end position="276"/>
    </location>
</feature>
<accession>A0A9P6FEB3</accession>
<gene>
    <name evidence="2" type="ORF">EC957_005527</name>
</gene>
<feature type="compositionally biased region" description="Polar residues" evidence="1">
    <location>
        <begin position="1"/>
        <end position="14"/>
    </location>
</feature>